<evidence type="ECO:0000313" key="5">
    <source>
        <dbReference type="Proteomes" id="UP000319769"/>
    </source>
</evidence>
<dbReference type="InterPro" id="IPR005674">
    <property type="entry name" value="CocE/Ser_esterase"/>
</dbReference>
<dbReference type="Gene3D" id="1.10.3020.20">
    <property type="match status" value="1"/>
</dbReference>
<dbReference type="InterPro" id="IPR008979">
    <property type="entry name" value="Galactose-bd-like_sf"/>
</dbReference>
<comment type="caution">
    <text evidence="4">The sequence shown here is derived from an EMBL/GenBank/DDBJ whole genome shotgun (WGS) entry which is preliminary data.</text>
</comment>
<dbReference type="InterPro" id="IPR050585">
    <property type="entry name" value="Xaa-Pro_dipeptidyl-ppase/CocE"/>
</dbReference>
<dbReference type="PANTHER" id="PTHR43056:SF10">
    <property type="entry name" value="COCE_NOND FAMILY, PUTATIVE (AFU_ORTHOLOGUE AFUA_7G00600)-RELATED"/>
    <property type="match status" value="1"/>
</dbReference>
<dbReference type="NCBIfam" id="TIGR00976">
    <property type="entry name" value="CocE_NonD"/>
    <property type="match status" value="2"/>
</dbReference>
<keyword evidence="5" id="KW-1185">Reference proteome</keyword>
<dbReference type="PANTHER" id="PTHR43056">
    <property type="entry name" value="PEPTIDASE S9 PROLYL OLIGOPEPTIDASE"/>
    <property type="match status" value="1"/>
</dbReference>
<dbReference type="Pfam" id="PF08530">
    <property type="entry name" value="PepX_C"/>
    <property type="match status" value="1"/>
</dbReference>
<dbReference type="Proteomes" id="UP000319769">
    <property type="component" value="Unassembled WGS sequence"/>
</dbReference>
<evidence type="ECO:0000256" key="2">
    <source>
        <dbReference type="SAM" id="MobiDB-lite"/>
    </source>
</evidence>
<dbReference type="SUPFAM" id="SSF53474">
    <property type="entry name" value="alpha/beta-Hydrolases"/>
    <property type="match status" value="1"/>
</dbReference>
<reference evidence="4" key="1">
    <citation type="submission" date="2019-09" db="EMBL/GenBank/DDBJ databases">
        <authorList>
            <person name="Teo W.F.A."/>
            <person name="Duangmal K."/>
        </authorList>
    </citation>
    <scope>NUCLEOTIDE SEQUENCE [LARGE SCALE GENOMIC DNA]</scope>
    <source>
        <strain evidence="4">K81G1</strain>
    </source>
</reference>
<evidence type="ECO:0000256" key="1">
    <source>
        <dbReference type="ARBA" id="ARBA00022801"/>
    </source>
</evidence>
<dbReference type="Gene3D" id="3.40.50.1820">
    <property type="entry name" value="alpha/beta hydrolase"/>
    <property type="match status" value="1"/>
</dbReference>
<dbReference type="OrthoDB" id="5240615at2"/>
<dbReference type="GO" id="GO:0008239">
    <property type="term" value="F:dipeptidyl-peptidase activity"/>
    <property type="evidence" value="ECO:0007669"/>
    <property type="project" value="InterPro"/>
</dbReference>
<dbReference type="SMART" id="SM00939">
    <property type="entry name" value="PepX_C"/>
    <property type="match status" value="1"/>
</dbReference>
<feature type="compositionally biased region" description="Polar residues" evidence="2">
    <location>
        <begin position="1"/>
        <end position="10"/>
    </location>
</feature>
<dbReference type="InterPro" id="IPR013736">
    <property type="entry name" value="Xaa-Pro_dipept_C"/>
</dbReference>
<dbReference type="SUPFAM" id="SSF49785">
    <property type="entry name" value="Galactose-binding domain-like"/>
    <property type="match status" value="1"/>
</dbReference>
<sequence>MNASDLSPSSPLIMKTGASPAELGYAPPEHREVSESGMRIDYDIDVPMRDGVRLKADIFRPEKGDDCPVIIGWSAYGKNRVPATFFDGADVDPSWISPYCVFEAPDPAYWTKHGYAVAYLDPRGTWYSEGRMRGHLNIHEAEDIHDSIEWLGTRDWSNGKVGMAGVSYFAIVQWFAAATKPPHLAAISPWEGFSDRYREAVYHGGIFENGLNRNWWTRNTRYSMNDTEDGLRMIGEHPLFDRYWADNRADLASVEVPAYVVASWSDQGLHTRGTIQGFSEIASSLKWLEVHGQKKWEYQFRPENVDRLRTFFDHFLKGTSDEVLSWPRVRWEVRERFGKAQWREAESWPPPGISYERLYLDARTATLGAELPGVQATATYETSGGAPDRVLFEHVFDKDTELTGYSAAHLFVEAPDADDLDLFLALDKITADGEVSRFGFFSIFDDGPVALGWLRASHRALDEAASTPYRPVHSHTARSLITPGEVVAVDVEIWPSSTFFARGDRLRLTVAGKDTFAYPPGTHVMAHTDTVNIGRHVVHTGGDRGSYLIVPVATGA</sequence>
<proteinExistence type="predicted"/>
<accession>A0A5N0V6P6</accession>
<gene>
    <name evidence="4" type="ORF">FPZ12_016480</name>
</gene>
<evidence type="ECO:0000313" key="4">
    <source>
        <dbReference type="EMBL" id="KAA9160740.1"/>
    </source>
</evidence>
<protein>
    <submittedName>
        <fullName evidence="4">CocE/NonD family hydrolase</fullName>
    </submittedName>
</protein>
<dbReference type="RefSeq" id="WP_144748091.1">
    <property type="nucleotide sequence ID" value="NZ_VMNW02000020.1"/>
</dbReference>
<name>A0A5N0V6P6_9PSEU</name>
<dbReference type="InterPro" id="IPR000383">
    <property type="entry name" value="Xaa-Pro-like_dom"/>
</dbReference>
<dbReference type="Pfam" id="PF02129">
    <property type="entry name" value="Peptidase_S15"/>
    <property type="match status" value="1"/>
</dbReference>
<keyword evidence="1 4" id="KW-0378">Hydrolase</keyword>
<feature type="domain" description="Xaa-Pro dipeptidyl-peptidase C-terminal" evidence="3">
    <location>
        <begin position="309"/>
        <end position="549"/>
    </location>
</feature>
<dbReference type="Gene3D" id="2.60.120.260">
    <property type="entry name" value="Galactose-binding domain-like"/>
    <property type="match status" value="1"/>
</dbReference>
<dbReference type="AlphaFoldDB" id="A0A5N0V6P6"/>
<dbReference type="EMBL" id="VMNW02000020">
    <property type="protein sequence ID" value="KAA9160740.1"/>
    <property type="molecule type" value="Genomic_DNA"/>
</dbReference>
<evidence type="ECO:0000259" key="3">
    <source>
        <dbReference type="SMART" id="SM00939"/>
    </source>
</evidence>
<organism evidence="4 5">
    <name type="scientific">Amycolatopsis acidicola</name>
    <dbReference type="NCBI Taxonomy" id="2596893"/>
    <lineage>
        <taxon>Bacteria</taxon>
        <taxon>Bacillati</taxon>
        <taxon>Actinomycetota</taxon>
        <taxon>Actinomycetes</taxon>
        <taxon>Pseudonocardiales</taxon>
        <taxon>Pseudonocardiaceae</taxon>
        <taxon>Amycolatopsis</taxon>
    </lineage>
</organism>
<dbReference type="InterPro" id="IPR029058">
    <property type="entry name" value="AB_hydrolase_fold"/>
</dbReference>
<feature type="region of interest" description="Disordered" evidence="2">
    <location>
        <begin position="1"/>
        <end position="30"/>
    </location>
</feature>